<sequence>MGCVGHTGMWAHMGRPTRACEPSFTNLFAKVARVTQVIYEPTVGLVNPSSELQFQYLPKVRQFTLVGKGNVLNGPSSPMPKGKQGMGFEVFQSHEHHLIVDENIIDDLVLAKQLYFDAIGSNYVKCDNQGPCVEERFVAIKWPDLRTNHFKKGGYDTNTPWERPWFSSSSIVCNILQADLARSNSMELNSARC</sequence>
<organism evidence="1 2">
    <name type="scientific">Gossypium arboreum</name>
    <name type="common">Tree cotton</name>
    <name type="synonym">Gossypium nanking</name>
    <dbReference type="NCBI Taxonomy" id="29729"/>
    <lineage>
        <taxon>Eukaryota</taxon>
        <taxon>Viridiplantae</taxon>
        <taxon>Streptophyta</taxon>
        <taxon>Embryophyta</taxon>
        <taxon>Tracheophyta</taxon>
        <taxon>Spermatophyta</taxon>
        <taxon>Magnoliopsida</taxon>
        <taxon>eudicotyledons</taxon>
        <taxon>Gunneridae</taxon>
        <taxon>Pentapetalae</taxon>
        <taxon>rosids</taxon>
        <taxon>malvids</taxon>
        <taxon>Malvales</taxon>
        <taxon>Malvaceae</taxon>
        <taxon>Malvoideae</taxon>
        <taxon>Gossypium</taxon>
    </lineage>
</organism>
<dbReference type="EMBL" id="JARKNE010000004">
    <property type="protein sequence ID" value="KAK5836043.1"/>
    <property type="molecule type" value="Genomic_DNA"/>
</dbReference>
<comment type="caution">
    <text evidence="1">The sequence shown here is derived from an EMBL/GenBank/DDBJ whole genome shotgun (WGS) entry which is preliminary data.</text>
</comment>
<keyword evidence="2" id="KW-1185">Reference proteome</keyword>
<evidence type="ECO:0000313" key="2">
    <source>
        <dbReference type="Proteomes" id="UP001358586"/>
    </source>
</evidence>
<proteinExistence type="predicted"/>
<gene>
    <name evidence="1" type="ORF">PVK06_011787</name>
</gene>
<reference evidence="1 2" key="1">
    <citation type="submission" date="2023-03" db="EMBL/GenBank/DDBJ databases">
        <title>WGS of Gossypium arboreum.</title>
        <authorList>
            <person name="Yu D."/>
        </authorList>
    </citation>
    <scope>NUCLEOTIDE SEQUENCE [LARGE SCALE GENOMIC DNA]</scope>
    <source>
        <tissue evidence="1">Leaf</tissue>
    </source>
</reference>
<evidence type="ECO:0000313" key="1">
    <source>
        <dbReference type="EMBL" id="KAK5836043.1"/>
    </source>
</evidence>
<dbReference type="Proteomes" id="UP001358586">
    <property type="component" value="Chromosome 4"/>
</dbReference>
<protein>
    <submittedName>
        <fullName evidence="1">Uncharacterized protein</fullName>
    </submittedName>
</protein>
<accession>A0ABR0QAK9</accession>
<name>A0ABR0QAK9_GOSAR</name>